<gene>
    <name evidence="4" type="ORF">MGAL_10B038768</name>
</gene>
<dbReference type="Proteomes" id="UP000596742">
    <property type="component" value="Unassembled WGS sequence"/>
</dbReference>
<keyword evidence="5" id="KW-1185">Reference proteome</keyword>
<reference evidence="4" key="1">
    <citation type="submission" date="2018-11" db="EMBL/GenBank/DDBJ databases">
        <authorList>
            <person name="Alioto T."/>
            <person name="Alioto T."/>
        </authorList>
    </citation>
    <scope>NUCLEOTIDE SEQUENCE</scope>
</reference>
<evidence type="ECO:0000259" key="3">
    <source>
        <dbReference type="Pfam" id="PF00632"/>
    </source>
</evidence>
<evidence type="ECO:0000256" key="1">
    <source>
        <dbReference type="ARBA" id="ARBA00022786"/>
    </source>
</evidence>
<dbReference type="AlphaFoldDB" id="A0A8B6H6J2"/>
<dbReference type="Pfam" id="PF00632">
    <property type="entry name" value="HECT"/>
    <property type="match status" value="1"/>
</dbReference>
<organism evidence="4 5">
    <name type="scientific">Mytilus galloprovincialis</name>
    <name type="common">Mediterranean mussel</name>
    <dbReference type="NCBI Taxonomy" id="29158"/>
    <lineage>
        <taxon>Eukaryota</taxon>
        <taxon>Metazoa</taxon>
        <taxon>Spiralia</taxon>
        <taxon>Lophotrochozoa</taxon>
        <taxon>Mollusca</taxon>
        <taxon>Bivalvia</taxon>
        <taxon>Autobranchia</taxon>
        <taxon>Pteriomorphia</taxon>
        <taxon>Mytilida</taxon>
        <taxon>Mytiloidea</taxon>
        <taxon>Mytilidae</taxon>
        <taxon>Mytilinae</taxon>
        <taxon>Mytilus</taxon>
    </lineage>
</organism>
<dbReference type="SUPFAM" id="SSF56204">
    <property type="entry name" value="Hect, E3 ligase catalytic domain"/>
    <property type="match status" value="1"/>
</dbReference>
<sequence>MRRVDFGWAILDVNTQEFKKLREPTGGGIRKTELDKDTNTISLLNIALDLFFVNGKSPHGHLDEFTYKLTDFKLGDLDDAITVGELYELTKVKILRLYLCTTRKINLSHNRIEKTAIKQYSNSCISPPSSTVTSCISPPSSTVTLDETSIGDCSLLDFSDIVIFGQSETVTSDMLSETVKDIVCTDSLLSQLPERTRTFSVPEGQSSHTPEILPTVLPRSPSPPPDDCIHIRLHRLNIMEELIAHCKNPDIITCTVKFDFVNEKGADATGVSRDVYSTFWNNFFSRAAEGEGQARVPSLISQWQNEEWKAIGRILLKGYMDHSYFPLQFATAFVCALIHGESSLSPDMLMSSFLSYMNDTDREIVTAALKGNLQDDEKDDFIDILDRFDHNNIPSPDEVKHVFSQIAHKELIQKTKYALAGMAESSRDNLVLLFPDTAAIKVLYEARNPTVKSVLKLLQAQPTNKAESDSYKYFKQYIKSQEDSNLRKLLQYITGSNVICVERIAVMFTYSEGLLRHPVAHTCGPTLELPATYNSYPDLRGEFDSILGSDKCMEMLIA</sequence>
<dbReference type="EMBL" id="UYJE01009493">
    <property type="protein sequence ID" value="VDI74014.1"/>
    <property type="molecule type" value="Genomic_DNA"/>
</dbReference>
<evidence type="ECO:0000313" key="4">
    <source>
        <dbReference type="EMBL" id="VDI74014.1"/>
    </source>
</evidence>
<accession>A0A8B6H6J2</accession>
<feature type="region of interest" description="Disordered" evidence="2">
    <location>
        <begin position="200"/>
        <end position="223"/>
    </location>
</feature>
<dbReference type="InterPro" id="IPR000569">
    <property type="entry name" value="HECT_dom"/>
</dbReference>
<feature type="domain" description="HECT" evidence="3">
    <location>
        <begin position="289"/>
        <end position="540"/>
    </location>
</feature>
<keyword evidence="1" id="KW-0833">Ubl conjugation pathway</keyword>
<evidence type="ECO:0000256" key="2">
    <source>
        <dbReference type="SAM" id="MobiDB-lite"/>
    </source>
</evidence>
<name>A0A8B6H6J2_MYTGA</name>
<comment type="caution">
    <text evidence="4">The sequence shown here is derived from an EMBL/GenBank/DDBJ whole genome shotgun (WGS) entry which is preliminary data.</text>
</comment>
<evidence type="ECO:0000313" key="5">
    <source>
        <dbReference type="Proteomes" id="UP000596742"/>
    </source>
</evidence>
<proteinExistence type="predicted"/>
<protein>
    <recommendedName>
        <fullName evidence="3">HECT domain-containing protein</fullName>
    </recommendedName>
</protein>
<dbReference type="Gene3D" id="3.90.1750.10">
    <property type="entry name" value="Hect, E3 ligase catalytic domains"/>
    <property type="match status" value="1"/>
</dbReference>
<dbReference type="InterPro" id="IPR035983">
    <property type="entry name" value="Hect_E3_ubiquitin_ligase"/>
</dbReference>
<dbReference type="Gene3D" id="3.30.2410.10">
    <property type="entry name" value="Hect, E3 ligase catalytic domain"/>
    <property type="match status" value="1"/>
</dbReference>
<dbReference type="GO" id="GO:0004842">
    <property type="term" value="F:ubiquitin-protein transferase activity"/>
    <property type="evidence" value="ECO:0007669"/>
    <property type="project" value="InterPro"/>
</dbReference>